<accession>A0A9J6CAP2</accession>
<evidence type="ECO:0000256" key="13">
    <source>
        <dbReference type="SAM" id="MobiDB-lite"/>
    </source>
</evidence>
<comment type="cofactor">
    <cofactor evidence="1">
        <name>Mg(2+)</name>
        <dbReference type="ChEBI" id="CHEBI:18420"/>
    </cofactor>
</comment>
<keyword evidence="5" id="KW-0808">Transferase</keyword>
<evidence type="ECO:0000256" key="4">
    <source>
        <dbReference type="ARBA" id="ARBA00022553"/>
    </source>
</evidence>
<keyword evidence="17" id="KW-1185">Reference proteome</keyword>
<feature type="compositionally biased region" description="Basic and acidic residues" evidence="13">
    <location>
        <begin position="1"/>
        <end position="13"/>
    </location>
</feature>
<dbReference type="GO" id="GO:0005524">
    <property type="term" value="F:ATP binding"/>
    <property type="evidence" value="ECO:0007669"/>
    <property type="project" value="UniProtKB-UniRule"/>
</dbReference>
<evidence type="ECO:0000256" key="10">
    <source>
        <dbReference type="ARBA" id="ARBA00047899"/>
    </source>
</evidence>
<dbReference type="SMART" id="SM00133">
    <property type="entry name" value="S_TK_X"/>
    <property type="match status" value="1"/>
</dbReference>
<dbReference type="EC" id="2.7.11.1" evidence="2"/>
<evidence type="ECO:0000313" key="16">
    <source>
        <dbReference type="EMBL" id="KAG5679071.1"/>
    </source>
</evidence>
<feature type="compositionally biased region" description="Polar residues" evidence="13">
    <location>
        <begin position="24"/>
        <end position="33"/>
    </location>
</feature>
<dbReference type="Pfam" id="PF00069">
    <property type="entry name" value="Pkinase"/>
    <property type="match status" value="2"/>
</dbReference>
<dbReference type="GO" id="GO:0004674">
    <property type="term" value="F:protein serine/threonine kinase activity"/>
    <property type="evidence" value="ECO:0007669"/>
    <property type="project" value="UniProtKB-KW"/>
</dbReference>
<dbReference type="InterPro" id="IPR011009">
    <property type="entry name" value="Kinase-like_dom_sf"/>
</dbReference>
<dbReference type="SMART" id="SM00220">
    <property type="entry name" value="S_TKc"/>
    <property type="match status" value="2"/>
</dbReference>
<dbReference type="FunFam" id="1.10.510.10:FF:000109">
    <property type="entry name" value="Ribosomal protein S6 kinase"/>
    <property type="match status" value="1"/>
</dbReference>
<dbReference type="PROSITE" id="PS51285">
    <property type="entry name" value="AGC_KINASE_CTER"/>
    <property type="match status" value="1"/>
</dbReference>
<dbReference type="InterPro" id="IPR000961">
    <property type="entry name" value="AGC-kinase_C"/>
</dbReference>
<dbReference type="Gene3D" id="1.10.510.10">
    <property type="entry name" value="Transferase(Phosphotransferase) domain 1"/>
    <property type="match status" value="2"/>
</dbReference>
<feature type="compositionally biased region" description="Polar residues" evidence="13">
    <location>
        <begin position="842"/>
        <end position="857"/>
    </location>
</feature>
<gene>
    <name evidence="16" type="ORF">PVAND_008668</name>
</gene>
<dbReference type="EMBL" id="JADBJN010000002">
    <property type="protein sequence ID" value="KAG5679071.1"/>
    <property type="molecule type" value="Genomic_DNA"/>
</dbReference>
<dbReference type="Proteomes" id="UP001107558">
    <property type="component" value="Chromosome 2"/>
</dbReference>
<evidence type="ECO:0000256" key="6">
    <source>
        <dbReference type="ARBA" id="ARBA00022737"/>
    </source>
</evidence>
<feature type="region of interest" description="Disordered" evidence="13">
    <location>
        <begin position="900"/>
        <end position="931"/>
    </location>
</feature>
<keyword evidence="9 12" id="KW-0067">ATP-binding</keyword>
<organism evidence="16 17">
    <name type="scientific">Polypedilum vanderplanki</name>
    <name type="common">Sleeping chironomid midge</name>
    <dbReference type="NCBI Taxonomy" id="319348"/>
    <lineage>
        <taxon>Eukaryota</taxon>
        <taxon>Metazoa</taxon>
        <taxon>Ecdysozoa</taxon>
        <taxon>Arthropoda</taxon>
        <taxon>Hexapoda</taxon>
        <taxon>Insecta</taxon>
        <taxon>Pterygota</taxon>
        <taxon>Neoptera</taxon>
        <taxon>Endopterygota</taxon>
        <taxon>Diptera</taxon>
        <taxon>Nematocera</taxon>
        <taxon>Chironomoidea</taxon>
        <taxon>Chironomidae</taxon>
        <taxon>Chironominae</taxon>
        <taxon>Polypedilum</taxon>
        <taxon>Polypedilum</taxon>
    </lineage>
</organism>
<evidence type="ECO:0000259" key="15">
    <source>
        <dbReference type="PROSITE" id="PS51285"/>
    </source>
</evidence>
<evidence type="ECO:0000256" key="7">
    <source>
        <dbReference type="ARBA" id="ARBA00022741"/>
    </source>
</evidence>
<keyword evidence="6" id="KW-0677">Repeat</keyword>
<comment type="catalytic activity">
    <reaction evidence="11">
        <text>L-seryl-[protein] + ATP = O-phospho-L-seryl-[protein] + ADP + H(+)</text>
        <dbReference type="Rhea" id="RHEA:17989"/>
        <dbReference type="Rhea" id="RHEA-COMP:9863"/>
        <dbReference type="Rhea" id="RHEA-COMP:11604"/>
        <dbReference type="ChEBI" id="CHEBI:15378"/>
        <dbReference type="ChEBI" id="CHEBI:29999"/>
        <dbReference type="ChEBI" id="CHEBI:30616"/>
        <dbReference type="ChEBI" id="CHEBI:83421"/>
        <dbReference type="ChEBI" id="CHEBI:456216"/>
        <dbReference type="EC" id="2.7.11.1"/>
    </reaction>
</comment>
<feature type="compositionally biased region" description="Basic and acidic residues" evidence="13">
    <location>
        <begin position="97"/>
        <end position="107"/>
    </location>
</feature>
<reference evidence="16" key="1">
    <citation type="submission" date="2021-03" db="EMBL/GenBank/DDBJ databases">
        <title>Chromosome level genome of the anhydrobiotic midge Polypedilum vanderplanki.</title>
        <authorList>
            <person name="Yoshida Y."/>
            <person name="Kikawada T."/>
            <person name="Gusev O."/>
        </authorList>
    </citation>
    <scope>NUCLEOTIDE SEQUENCE</scope>
    <source>
        <strain evidence="16">NIAS01</strain>
        <tissue evidence="16">Whole body or cell culture</tissue>
    </source>
</reference>
<protein>
    <recommendedName>
        <fullName evidence="2">non-specific serine/threonine protein kinase</fullName>
        <ecNumber evidence="2">2.7.11.1</ecNumber>
    </recommendedName>
</protein>
<dbReference type="Gene3D" id="3.30.200.20">
    <property type="entry name" value="Phosphorylase Kinase, domain 1"/>
    <property type="match status" value="2"/>
</dbReference>
<dbReference type="InterPro" id="IPR017892">
    <property type="entry name" value="Pkinase_C"/>
</dbReference>
<keyword evidence="8" id="KW-0418">Kinase</keyword>
<dbReference type="InterPro" id="IPR017441">
    <property type="entry name" value="Protein_kinase_ATP_BS"/>
</dbReference>
<evidence type="ECO:0000256" key="9">
    <source>
        <dbReference type="ARBA" id="ARBA00022840"/>
    </source>
</evidence>
<comment type="catalytic activity">
    <reaction evidence="10">
        <text>L-threonyl-[protein] + ATP = O-phospho-L-threonyl-[protein] + ADP + H(+)</text>
        <dbReference type="Rhea" id="RHEA:46608"/>
        <dbReference type="Rhea" id="RHEA-COMP:11060"/>
        <dbReference type="Rhea" id="RHEA-COMP:11605"/>
        <dbReference type="ChEBI" id="CHEBI:15378"/>
        <dbReference type="ChEBI" id="CHEBI:30013"/>
        <dbReference type="ChEBI" id="CHEBI:30616"/>
        <dbReference type="ChEBI" id="CHEBI:61977"/>
        <dbReference type="ChEBI" id="CHEBI:456216"/>
        <dbReference type="EC" id="2.7.11.1"/>
    </reaction>
</comment>
<evidence type="ECO:0000259" key="14">
    <source>
        <dbReference type="PROSITE" id="PS50011"/>
    </source>
</evidence>
<feature type="domain" description="AGC-kinase C-terminal" evidence="15">
    <location>
        <begin position="413"/>
        <end position="485"/>
    </location>
</feature>
<evidence type="ECO:0000256" key="8">
    <source>
        <dbReference type="ARBA" id="ARBA00022777"/>
    </source>
</evidence>
<sequence>MDKSKKQLQENKKVMKSKLVVANNHHNYQNGRTSSDDEHNSSWRETNRNHHRAKTESYEEEEAEEDIIEIDSEDSRDATRNNKENRHRAYENVNEQNNHDSERDSTSSDIVVVRDDFQAFYNDIEELSRINTLVQIHPDDKVSIKNFKILKLLGTGAYGKVFSVEKLDGIDKGEIYAMKVLEKHKVTQKKKTTEHTRTEREVLEKVIDCPFLATLYYAFQTSEKLYLIMEFVQGGELFSHLYKSENFEENQVRFYIAEIVVALEQLHQQNIIYRDIKLENILLDKDGHIIITDFGLSKELKDGARTSSYCGTIEYMAPEIVNPRNGHDLNVDWWSVGVLIIELLSGQSPFSRENEESNQQIISERIQHSAPNIPDTVGDEARDLILKLLEKDPKKRLGYVNDAADIKNHRFFRNIDWNILKEKSYTAPMIPKVCDKYDVSQFSEDFTNQPPVDGPADNGPPQGANASKYFRGYSFVAPKFRRKTVTPDLLSLQIADKPEMMRPTIEDVFKAQSKRKSPFFIKYRISQETALIGDGTYSLCMECLSLKEKKKFAVKILKIDHDTSQEIDALKKCQGHPNIVELVETIKDENFTYIVFELLRGDELFSRIREHVYFTEDIARTYFRQIVDAVSFMHKKFIVHADLKPENIKFMKNSLDYEEKLKILDFGFAHTITDEEKPPCFTLDYAAPESLIKGPFSENRDIWSLGVILYTMLIGNTPFKPQNTTREHDDRNFRIQITENIRKGKFNCDNNRWCEISADAQDLICKLLKVNQDERLSIEEILVHRWLHIPENNNDTTMIIDNGEIERADSDATIINDTDSNENEDDKTKMPSDTEIRKSNDDSSSGIVISNEGSSVSEIEEHSVQISKSEEREISEIIIETKDEEPILSSTNNAAEILNKSPSEQLEPENLSLKPADINNKSDQNNDDVEMPDAETLEKLFDIKNYKDFDTGLTFKDYKEAKRLNDIARLCEKNKEVEPFEEEENNEEICKEEDKNEEICKEEDKNEEICKEEDKNEEPYKVIDKKDEPCIKEDKLEEPCIENDKKEKLYNEEENIKELYQEDDELPLQGFNPLIEVANDVRMPFCGFGKETMMSKEKSIVTSYGDLFDFIQKKKIKPEAIQIVEKVKPKISVKKEKKIKKEPTPPTRRSVRQLQSINYRIYPKEEKVEIIEVKYEKPVLRTRKNNQDVANKTVENLPEKKENQKQNRKNIKNEKFIVIKTASSNTQRGQKRKNQTKDEKFVPEKKPKVEIKMHKSAEMLSPKRNRNKRKVEEISAFSTPSFSRPSPISRHSFFQTPQSTGNMNFSPFYRAKAEPTQLSAIRHLNFPIHTSPIQQFAQSFNYIDNRNRNSMIICRKDSFAGIKTEMNFNKPSINVTLLTPSRL</sequence>
<dbReference type="Pfam" id="PF00433">
    <property type="entry name" value="Pkinase_C"/>
    <property type="match status" value="1"/>
</dbReference>
<feature type="region of interest" description="Disordered" evidence="13">
    <location>
        <begin position="1"/>
        <end position="107"/>
    </location>
</feature>
<dbReference type="PROSITE" id="PS00107">
    <property type="entry name" value="PROTEIN_KINASE_ATP"/>
    <property type="match status" value="2"/>
</dbReference>
<dbReference type="InterPro" id="IPR008271">
    <property type="entry name" value="Ser/Thr_kinase_AS"/>
</dbReference>
<dbReference type="PROSITE" id="PS00108">
    <property type="entry name" value="PROTEIN_KINASE_ST"/>
    <property type="match status" value="1"/>
</dbReference>
<feature type="compositionally biased region" description="Basic and acidic residues" evidence="13">
    <location>
        <begin position="826"/>
        <end position="841"/>
    </location>
</feature>
<feature type="binding site" evidence="12">
    <location>
        <position position="179"/>
    </location>
    <ligand>
        <name>ATP</name>
        <dbReference type="ChEBI" id="CHEBI:30616"/>
    </ligand>
</feature>
<keyword evidence="3" id="KW-0723">Serine/threonine-protein kinase</keyword>
<dbReference type="SUPFAM" id="SSF56112">
    <property type="entry name" value="Protein kinase-like (PK-like)"/>
    <property type="match status" value="2"/>
</dbReference>
<evidence type="ECO:0000256" key="2">
    <source>
        <dbReference type="ARBA" id="ARBA00012513"/>
    </source>
</evidence>
<feature type="compositionally biased region" description="Basic and acidic residues" evidence="13">
    <location>
        <begin position="34"/>
        <end position="48"/>
    </location>
</feature>
<feature type="region of interest" description="Disordered" evidence="13">
    <location>
        <begin position="811"/>
        <end position="868"/>
    </location>
</feature>
<dbReference type="PROSITE" id="PS50011">
    <property type="entry name" value="PROTEIN_KINASE_DOM"/>
    <property type="match status" value="2"/>
</dbReference>
<feature type="domain" description="Protein kinase" evidence="14">
    <location>
        <begin position="147"/>
        <end position="412"/>
    </location>
</feature>
<feature type="domain" description="Protein kinase" evidence="14">
    <location>
        <begin position="526"/>
        <end position="787"/>
    </location>
</feature>
<feature type="compositionally biased region" description="Basic and acidic residues" evidence="13">
    <location>
        <begin position="859"/>
        <end position="868"/>
    </location>
</feature>
<dbReference type="InterPro" id="IPR000719">
    <property type="entry name" value="Prot_kinase_dom"/>
</dbReference>
<feature type="binding site" evidence="12">
    <location>
        <position position="555"/>
    </location>
    <ligand>
        <name>ATP</name>
        <dbReference type="ChEBI" id="CHEBI:30616"/>
    </ligand>
</feature>
<evidence type="ECO:0000256" key="12">
    <source>
        <dbReference type="PROSITE-ProRule" id="PRU10141"/>
    </source>
</evidence>
<dbReference type="OrthoDB" id="63267at2759"/>
<name>A0A9J6CAP2_POLVA</name>
<evidence type="ECO:0000256" key="1">
    <source>
        <dbReference type="ARBA" id="ARBA00001946"/>
    </source>
</evidence>
<keyword evidence="4" id="KW-0597">Phosphoprotein</keyword>
<dbReference type="PANTHER" id="PTHR24351">
    <property type="entry name" value="RIBOSOMAL PROTEIN S6 KINASE"/>
    <property type="match status" value="1"/>
</dbReference>
<feature type="compositionally biased region" description="Basic and acidic residues" evidence="13">
    <location>
        <begin position="73"/>
        <end position="90"/>
    </location>
</feature>
<keyword evidence="7 12" id="KW-0547">Nucleotide-binding</keyword>
<comment type="caution">
    <text evidence="16">The sequence shown here is derived from an EMBL/GenBank/DDBJ whole genome shotgun (WGS) entry which is preliminary data.</text>
</comment>
<feature type="region of interest" description="Disordered" evidence="13">
    <location>
        <begin position="1220"/>
        <end position="1240"/>
    </location>
</feature>
<evidence type="ECO:0000313" key="17">
    <source>
        <dbReference type="Proteomes" id="UP001107558"/>
    </source>
</evidence>
<evidence type="ECO:0000256" key="3">
    <source>
        <dbReference type="ARBA" id="ARBA00022527"/>
    </source>
</evidence>
<feature type="compositionally biased region" description="Acidic residues" evidence="13">
    <location>
        <begin position="58"/>
        <end position="72"/>
    </location>
</feature>
<proteinExistence type="predicted"/>
<evidence type="ECO:0000256" key="11">
    <source>
        <dbReference type="ARBA" id="ARBA00048679"/>
    </source>
</evidence>
<evidence type="ECO:0000256" key="5">
    <source>
        <dbReference type="ARBA" id="ARBA00022679"/>
    </source>
</evidence>